<comment type="catalytic activity">
    <reaction evidence="1 14">
        <text>Hydrolyzes free adenine bases from 7,8-dihydro-8-oxoguanine:adenine mismatched double-stranded DNA, leaving an apurinic site.</text>
        <dbReference type="EC" id="3.2.2.31"/>
    </reaction>
</comment>
<keyword evidence="11" id="KW-0411">Iron-sulfur</keyword>
<comment type="function">
    <text evidence="2">Adenine glycosylase active on G-A mispairs. MutY also corrects error-prone DNA synthesis past GO lesions which are due to the oxidatively damaged form of guanine: 7,8-dihydro-8-oxoguanine (8-oxo-dGTP).</text>
</comment>
<evidence type="ECO:0000256" key="8">
    <source>
        <dbReference type="ARBA" id="ARBA00022763"/>
    </source>
</evidence>
<dbReference type="GO" id="GO:0035485">
    <property type="term" value="F:adenine/guanine mispair binding"/>
    <property type="evidence" value="ECO:0007669"/>
    <property type="project" value="TreeGrafter"/>
</dbReference>
<dbReference type="InterPro" id="IPR000445">
    <property type="entry name" value="HhH_motif"/>
</dbReference>
<name>A0A2P7VED0_9BACL</name>
<dbReference type="Proteomes" id="UP000240419">
    <property type="component" value="Unassembled WGS sequence"/>
</dbReference>
<keyword evidence="8 14" id="KW-0227">DNA damage</keyword>
<keyword evidence="17" id="KW-1185">Reference proteome</keyword>
<dbReference type="InterPro" id="IPR003265">
    <property type="entry name" value="HhH-GPD_domain"/>
</dbReference>
<evidence type="ECO:0000256" key="6">
    <source>
        <dbReference type="ARBA" id="ARBA00022485"/>
    </source>
</evidence>
<dbReference type="EC" id="3.2.2.31" evidence="4 14"/>
<dbReference type="InterPro" id="IPR005760">
    <property type="entry name" value="A/G_AdeGlyc_MutY"/>
</dbReference>
<keyword evidence="7" id="KW-0479">Metal-binding</keyword>
<evidence type="ECO:0000256" key="12">
    <source>
        <dbReference type="ARBA" id="ARBA00023204"/>
    </source>
</evidence>
<keyword evidence="12" id="KW-0234">DNA repair</keyword>
<dbReference type="GO" id="GO:0046872">
    <property type="term" value="F:metal ion binding"/>
    <property type="evidence" value="ECO:0007669"/>
    <property type="project" value="UniProtKB-UniRule"/>
</dbReference>
<keyword evidence="6" id="KW-0004">4Fe-4S</keyword>
<evidence type="ECO:0000256" key="11">
    <source>
        <dbReference type="ARBA" id="ARBA00023014"/>
    </source>
</evidence>
<dbReference type="RefSeq" id="WP_106838369.1">
    <property type="nucleotide sequence ID" value="NZ_JBCNIW010000010.1"/>
</dbReference>
<accession>A0A2P7VED0</accession>
<dbReference type="Gene3D" id="1.10.340.30">
    <property type="entry name" value="Hypothetical protein, domain 2"/>
    <property type="match status" value="1"/>
</dbReference>
<dbReference type="GO" id="GO:0000701">
    <property type="term" value="F:purine-specific mismatch base pair DNA N-glycosylase activity"/>
    <property type="evidence" value="ECO:0007669"/>
    <property type="project" value="UniProtKB-EC"/>
</dbReference>
<dbReference type="InterPro" id="IPR029119">
    <property type="entry name" value="MutY_C"/>
</dbReference>
<comment type="similarity">
    <text evidence="3 14">Belongs to the Nth/MutY family.</text>
</comment>
<evidence type="ECO:0000256" key="4">
    <source>
        <dbReference type="ARBA" id="ARBA00012045"/>
    </source>
</evidence>
<dbReference type="GO" id="GO:0006284">
    <property type="term" value="P:base-excision repair"/>
    <property type="evidence" value="ECO:0007669"/>
    <property type="project" value="UniProtKB-UniRule"/>
</dbReference>
<dbReference type="FunFam" id="1.10.340.30:FF:000002">
    <property type="entry name" value="Adenine DNA glycosylase"/>
    <property type="match status" value="1"/>
</dbReference>
<dbReference type="InterPro" id="IPR003651">
    <property type="entry name" value="Endonuclease3_FeS-loop_motif"/>
</dbReference>
<dbReference type="OrthoDB" id="9802365at2"/>
<dbReference type="GO" id="GO:0051539">
    <property type="term" value="F:4 iron, 4 sulfur cluster binding"/>
    <property type="evidence" value="ECO:0007669"/>
    <property type="project" value="UniProtKB-UniRule"/>
</dbReference>
<dbReference type="GO" id="GO:0032357">
    <property type="term" value="F:oxidized purine DNA binding"/>
    <property type="evidence" value="ECO:0007669"/>
    <property type="project" value="TreeGrafter"/>
</dbReference>
<dbReference type="Pfam" id="PF14815">
    <property type="entry name" value="NUDIX_4"/>
    <property type="match status" value="1"/>
</dbReference>
<evidence type="ECO:0000256" key="10">
    <source>
        <dbReference type="ARBA" id="ARBA00023004"/>
    </source>
</evidence>
<dbReference type="PANTHER" id="PTHR42944">
    <property type="entry name" value="ADENINE DNA GLYCOSYLASE"/>
    <property type="match status" value="1"/>
</dbReference>
<evidence type="ECO:0000259" key="15">
    <source>
        <dbReference type="SMART" id="SM00478"/>
    </source>
</evidence>
<comment type="cofactor">
    <cofactor evidence="14">
        <name>[4Fe-4S] cluster</name>
        <dbReference type="ChEBI" id="CHEBI:49883"/>
    </cofactor>
    <text evidence="14">Binds 1 [4Fe-4S] cluster.</text>
</comment>
<reference evidence="16 17" key="1">
    <citation type="submission" date="2018-03" db="EMBL/GenBank/DDBJ databases">
        <title>Brevisbacillus phylogenomics.</title>
        <authorList>
            <person name="Dunlap C."/>
        </authorList>
    </citation>
    <scope>NUCLEOTIDE SEQUENCE [LARGE SCALE GENOMIC DNA]</scope>
    <source>
        <strain evidence="16 17">NRRL NRS-1210</strain>
    </source>
</reference>
<evidence type="ECO:0000256" key="5">
    <source>
        <dbReference type="ARBA" id="ARBA00022023"/>
    </source>
</evidence>
<evidence type="ECO:0000256" key="13">
    <source>
        <dbReference type="ARBA" id="ARBA00023295"/>
    </source>
</evidence>
<evidence type="ECO:0000256" key="1">
    <source>
        <dbReference type="ARBA" id="ARBA00000843"/>
    </source>
</evidence>
<proteinExistence type="inferred from homology"/>
<dbReference type="Pfam" id="PF00633">
    <property type="entry name" value="HHH"/>
    <property type="match status" value="1"/>
</dbReference>
<evidence type="ECO:0000313" key="17">
    <source>
        <dbReference type="Proteomes" id="UP000240419"/>
    </source>
</evidence>
<organism evidence="16 17">
    <name type="scientific">Brevibacillus fortis</name>
    <dbReference type="NCBI Taxonomy" id="2126352"/>
    <lineage>
        <taxon>Bacteria</taxon>
        <taxon>Bacillati</taxon>
        <taxon>Bacillota</taxon>
        <taxon>Bacilli</taxon>
        <taxon>Bacillales</taxon>
        <taxon>Paenibacillaceae</taxon>
        <taxon>Brevibacillus</taxon>
    </lineage>
</organism>
<dbReference type="EMBL" id="PXZM01000011">
    <property type="protein sequence ID" value="PSJ97606.1"/>
    <property type="molecule type" value="Genomic_DNA"/>
</dbReference>
<dbReference type="SMART" id="SM00478">
    <property type="entry name" value="ENDO3c"/>
    <property type="match status" value="1"/>
</dbReference>
<dbReference type="SUPFAM" id="SSF48150">
    <property type="entry name" value="DNA-glycosylase"/>
    <property type="match status" value="1"/>
</dbReference>
<keyword evidence="9" id="KW-0378">Hydrolase</keyword>
<dbReference type="CDD" id="cd03431">
    <property type="entry name" value="NUDIX_DNA_Glycosylase_C-MutY"/>
    <property type="match status" value="1"/>
</dbReference>
<evidence type="ECO:0000256" key="9">
    <source>
        <dbReference type="ARBA" id="ARBA00022801"/>
    </source>
</evidence>
<keyword evidence="13 14" id="KW-0326">Glycosidase</keyword>
<dbReference type="Pfam" id="PF10576">
    <property type="entry name" value="EndIII_4Fe-2S"/>
    <property type="match status" value="1"/>
</dbReference>
<feature type="domain" description="HhH-GPD" evidence="15">
    <location>
        <begin position="53"/>
        <end position="204"/>
    </location>
</feature>
<dbReference type="InterPro" id="IPR015797">
    <property type="entry name" value="NUDIX_hydrolase-like_dom_sf"/>
</dbReference>
<dbReference type="CDD" id="cd00056">
    <property type="entry name" value="ENDO3c"/>
    <property type="match status" value="1"/>
</dbReference>
<dbReference type="AlphaFoldDB" id="A0A2P7VED0"/>
<dbReference type="SUPFAM" id="SSF55811">
    <property type="entry name" value="Nudix"/>
    <property type="match status" value="1"/>
</dbReference>
<dbReference type="FunFam" id="1.10.1670.10:FF:000002">
    <property type="entry name" value="Adenine DNA glycosylase"/>
    <property type="match status" value="1"/>
</dbReference>
<sequence length="368" mass="41763">MARKKESLKYTLPEQFHVFGFAQDLLAWYDSQKRDLPWRINKDPYRIWVSEIMLQQTRVETVKPYYANFMGKFPTVSDLAQAPEEDVLKAWEGLGYYSRARNLQAAAREVTVRYGGVVPDTPEEIATLKGVGPYTAGAILSIAYEKAEPAVDGNVMRVFSRLLYLTDDIAKPATRIKIEHLVRQVIPAGRAGDFNQALMELGAMVCVPRTPQCLTCPVFDYCMARQEGVAEELPVKGKAKPPRPVDLQVGIIIRDGKVLINKRPDQGLLAGMWEFPTVETEQESDAAKQEALAVGLRERFGIDVEVMQLLGTVQHVFSHLQWNMQVWSCDWIEGDELPAHARYAVWEELDAYTIPMAHQKIRELLRQK</sequence>
<dbReference type="Gene3D" id="3.90.79.10">
    <property type="entry name" value="Nucleoside Triphosphate Pyrophosphohydrolase"/>
    <property type="match status" value="1"/>
</dbReference>
<keyword evidence="10 14" id="KW-0408">Iron</keyword>
<dbReference type="NCBIfam" id="TIGR01084">
    <property type="entry name" value="mutY"/>
    <property type="match status" value="1"/>
</dbReference>
<gene>
    <name evidence="16" type="primary">mutY</name>
    <name evidence="16" type="ORF">C7R93_08235</name>
</gene>
<dbReference type="InterPro" id="IPR044298">
    <property type="entry name" value="MIG/MutY"/>
</dbReference>
<protein>
    <recommendedName>
        <fullName evidence="5 14">Adenine DNA glycosylase</fullName>
        <ecNumber evidence="4 14">3.2.2.31</ecNumber>
    </recommendedName>
</protein>
<dbReference type="GO" id="GO:0034039">
    <property type="term" value="F:8-oxo-7,8-dihydroguanine DNA N-glycosylase activity"/>
    <property type="evidence" value="ECO:0007669"/>
    <property type="project" value="TreeGrafter"/>
</dbReference>
<evidence type="ECO:0000313" key="16">
    <source>
        <dbReference type="EMBL" id="PSJ97606.1"/>
    </source>
</evidence>
<dbReference type="Gene3D" id="1.10.1670.10">
    <property type="entry name" value="Helix-hairpin-Helix base-excision DNA repair enzymes (C-terminal)"/>
    <property type="match status" value="1"/>
</dbReference>
<comment type="caution">
    <text evidence="16">The sequence shown here is derived from an EMBL/GenBank/DDBJ whole genome shotgun (WGS) entry which is preliminary data.</text>
</comment>
<dbReference type="InterPro" id="IPR023170">
    <property type="entry name" value="HhH_base_excis_C"/>
</dbReference>
<evidence type="ECO:0000256" key="7">
    <source>
        <dbReference type="ARBA" id="ARBA00022723"/>
    </source>
</evidence>
<dbReference type="InterPro" id="IPR011257">
    <property type="entry name" value="DNA_glycosylase"/>
</dbReference>
<evidence type="ECO:0000256" key="3">
    <source>
        <dbReference type="ARBA" id="ARBA00008343"/>
    </source>
</evidence>
<dbReference type="Pfam" id="PF00730">
    <property type="entry name" value="HhH-GPD"/>
    <property type="match status" value="1"/>
</dbReference>
<dbReference type="PANTHER" id="PTHR42944:SF1">
    <property type="entry name" value="ADENINE DNA GLYCOSYLASE"/>
    <property type="match status" value="1"/>
</dbReference>
<evidence type="ECO:0000256" key="2">
    <source>
        <dbReference type="ARBA" id="ARBA00002933"/>
    </source>
</evidence>
<dbReference type="GO" id="GO:0006298">
    <property type="term" value="P:mismatch repair"/>
    <property type="evidence" value="ECO:0007669"/>
    <property type="project" value="TreeGrafter"/>
</dbReference>
<evidence type="ECO:0000256" key="14">
    <source>
        <dbReference type="RuleBase" id="RU365096"/>
    </source>
</evidence>